<evidence type="ECO:0000256" key="4">
    <source>
        <dbReference type="ARBA" id="ARBA00023015"/>
    </source>
</evidence>
<keyword evidence="2 8" id="KW-0597">Phosphoprotein</keyword>
<dbReference type="Pfam" id="PF00072">
    <property type="entry name" value="Response_reg"/>
    <property type="match status" value="1"/>
</dbReference>
<evidence type="ECO:0000259" key="11">
    <source>
        <dbReference type="PROSITE" id="PS51755"/>
    </source>
</evidence>
<dbReference type="PROSITE" id="PS50110">
    <property type="entry name" value="RESPONSE_REGULATORY"/>
    <property type="match status" value="1"/>
</dbReference>
<dbReference type="SMART" id="SM00862">
    <property type="entry name" value="Trans_reg_C"/>
    <property type="match status" value="1"/>
</dbReference>
<dbReference type="CDD" id="cd00383">
    <property type="entry name" value="trans_reg_C"/>
    <property type="match status" value="1"/>
</dbReference>
<dbReference type="InterPro" id="IPR011006">
    <property type="entry name" value="CheY-like_superfamily"/>
</dbReference>
<evidence type="ECO:0000256" key="5">
    <source>
        <dbReference type="ARBA" id="ARBA00023125"/>
    </source>
</evidence>
<dbReference type="AlphaFoldDB" id="A0A9D1H370"/>
<keyword evidence="6" id="KW-0804">Transcription</keyword>
<dbReference type="SMART" id="SM00448">
    <property type="entry name" value="REC"/>
    <property type="match status" value="1"/>
</dbReference>
<dbReference type="FunFam" id="3.40.50.2300:FF:000001">
    <property type="entry name" value="DNA-binding response regulator PhoB"/>
    <property type="match status" value="1"/>
</dbReference>
<comment type="function">
    <text evidence="7">May play the central regulatory role in sporulation. It may be an element of the effector pathway responsible for the activation of sporulation genes in response to nutritional stress. Spo0A may act in concert with spo0H (a sigma factor) to control the expression of some genes that are critical to the sporulation process.</text>
</comment>
<dbReference type="InterPro" id="IPR039420">
    <property type="entry name" value="WalR-like"/>
</dbReference>
<sequence>MKKILIIEDDREIAELERDYLEINNFECDIETWGTTGLAAALDGDYDLFIIDVMLPGMDGFEIVSEIRRKKQTPIIFLSAKGGDIDKIRGLGLGADDYMTKPFSPNELVARVKAHISRHETLTSGGGGKITARSLTIDCAPRRVFLNGSEITLTAKEFDLLEFLASHPDRAFSKEQLFDRIWGMDALGDVSTVAVHIQRIREKLAPEKFIDTVWGVGYRFIK</sequence>
<dbReference type="SUPFAM" id="SSF46894">
    <property type="entry name" value="C-terminal effector domain of the bipartite response regulators"/>
    <property type="match status" value="1"/>
</dbReference>
<dbReference type="Gene3D" id="1.10.10.10">
    <property type="entry name" value="Winged helix-like DNA-binding domain superfamily/Winged helix DNA-binding domain"/>
    <property type="match status" value="1"/>
</dbReference>
<evidence type="ECO:0000256" key="3">
    <source>
        <dbReference type="ARBA" id="ARBA00023012"/>
    </source>
</evidence>
<organism evidence="12 13">
    <name type="scientific">Candidatus Ornithomonoglobus intestinigallinarum</name>
    <dbReference type="NCBI Taxonomy" id="2840894"/>
    <lineage>
        <taxon>Bacteria</taxon>
        <taxon>Bacillati</taxon>
        <taxon>Bacillota</taxon>
        <taxon>Clostridia</taxon>
        <taxon>Candidatus Ornithomonoglobus</taxon>
    </lineage>
</organism>
<dbReference type="GO" id="GO:0006355">
    <property type="term" value="P:regulation of DNA-templated transcription"/>
    <property type="evidence" value="ECO:0007669"/>
    <property type="project" value="InterPro"/>
</dbReference>
<feature type="domain" description="Response regulatory" evidence="10">
    <location>
        <begin position="3"/>
        <end position="116"/>
    </location>
</feature>
<evidence type="ECO:0000256" key="7">
    <source>
        <dbReference type="ARBA" id="ARBA00024867"/>
    </source>
</evidence>
<dbReference type="Gene3D" id="3.40.50.2300">
    <property type="match status" value="1"/>
</dbReference>
<keyword evidence="3" id="KW-0902">Two-component regulatory system</keyword>
<dbReference type="FunFam" id="1.10.10.10:FF:000018">
    <property type="entry name" value="DNA-binding response regulator ResD"/>
    <property type="match status" value="1"/>
</dbReference>
<evidence type="ECO:0000256" key="1">
    <source>
        <dbReference type="ARBA" id="ARBA00018672"/>
    </source>
</evidence>
<dbReference type="EMBL" id="DVLU01000004">
    <property type="protein sequence ID" value="HIT84369.1"/>
    <property type="molecule type" value="Genomic_DNA"/>
</dbReference>
<evidence type="ECO:0000256" key="9">
    <source>
        <dbReference type="PROSITE-ProRule" id="PRU01091"/>
    </source>
</evidence>
<feature type="DNA-binding region" description="OmpR/PhoB-type" evidence="9">
    <location>
        <begin position="127"/>
        <end position="222"/>
    </location>
</feature>
<keyword evidence="5 9" id="KW-0238">DNA-binding</keyword>
<dbReference type="PANTHER" id="PTHR48111">
    <property type="entry name" value="REGULATOR OF RPOS"/>
    <property type="match status" value="1"/>
</dbReference>
<evidence type="ECO:0000256" key="2">
    <source>
        <dbReference type="ARBA" id="ARBA00022553"/>
    </source>
</evidence>
<name>A0A9D1H370_9FIRM</name>
<proteinExistence type="predicted"/>
<dbReference type="InterPro" id="IPR001867">
    <property type="entry name" value="OmpR/PhoB-type_DNA-bd"/>
</dbReference>
<dbReference type="SUPFAM" id="SSF52172">
    <property type="entry name" value="CheY-like"/>
    <property type="match status" value="1"/>
</dbReference>
<evidence type="ECO:0000313" key="12">
    <source>
        <dbReference type="EMBL" id="HIT84369.1"/>
    </source>
</evidence>
<evidence type="ECO:0000259" key="10">
    <source>
        <dbReference type="PROSITE" id="PS50110"/>
    </source>
</evidence>
<accession>A0A9D1H370</accession>
<dbReference type="GO" id="GO:0032993">
    <property type="term" value="C:protein-DNA complex"/>
    <property type="evidence" value="ECO:0007669"/>
    <property type="project" value="TreeGrafter"/>
</dbReference>
<comment type="caution">
    <text evidence="12">The sequence shown here is derived from an EMBL/GenBank/DDBJ whole genome shotgun (WGS) entry which is preliminary data.</text>
</comment>
<protein>
    <recommendedName>
        <fullName evidence="1">Stage 0 sporulation protein A homolog</fullName>
    </recommendedName>
</protein>
<dbReference type="GO" id="GO:0000976">
    <property type="term" value="F:transcription cis-regulatory region binding"/>
    <property type="evidence" value="ECO:0007669"/>
    <property type="project" value="TreeGrafter"/>
</dbReference>
<evidence type="ECO:0000313" key="13">
    <source>
        <dbReference type="Proteomes" id="UP000824165"/>
    </source>
</evidence>
<evidence type="ECO:0000256" key="8">
    <source>
        <dbReference type="PROSITE-ProRule" id="PRU00169"/>
    </source>
</evidence>
<dbReference type="PROSITE" id="PS51755">
    <property type="entry name" value="OMPR_PHOB"/>
    <property type="match status" value="1"/>
</dbReference>
<dbReference type="Pfam" id="PF00486">
    <property type="entry name" value="Trans_reg_C"/>
    <property type="match status" value="1"/>
</dbReference>
<dbReference type="Gene3D" id="6.10.250.690">
    <property type="match status" value="1"/>
</dbReference>
<evidence type="ECO:0000256" key="6">
    <source>
        <dbReference type="ARBA" id="ARBA00023163"/>
    </source>
</evidence>
<keyword evidence="4" id="KW-0805">Transcription regulation</keyword>
<dbReference type="InterPro" id="IPR036388">
    <property type="entry name" value="WH-like_DNA-bd_sf"/>
</dbReference>
<feature type="modified residue" description="4-aspartylphosphate" evidence="8">
    <location>
        <position position="52"/>
    </location>
</feature>
<reference evidence="12" key="2">
    <citation type="journal article" date="2021" name="PeerJ">
        <title>Extensive microbial diversity within the chicken gut microbiome revealed by metagenomics and culture.</title>
        <authorList>
            <person name="Gilroy R."/>
            <person name="Ravi A."/>
            <person name="Getino M."/>
            <person name="Pursley I."/>
            <person name="Horton D.L."/>
            <person name="Alikhan N.F."/>
            <person name="Baker D."/>
            <person name="Gharbi K."/>
            <person name="Hall N."/>
            <person name="Watson M."/>
            <person name="Adriaenssens E.M."/>
            <person name="Foster-Nyarko E."/>
            <person name="Jarju S."/>
            <person name="Secka A."/>
            <person name="Antonio M."/>
            <person name="Oren A."/>
            <person name="Chaudhuri R.R."/>
            <person name="La Ragione R."/>
            <person name="Hildebrand F."/>
            <person name="Pallen M.J."/>
        </authorList>
    </citation>
    <scope>NUCLEOTIDE SEQUENCE</scope>
    <source>
        <strain evidence="12">CHK181-108</strain>
    </source>
</reference>
<dbReference type="Proteomes" id="UP000824165">
    <property type="component" value="Unassembled WGS sequence"/>
</dbReference>
<dbReference type="PANTHER" id="PTHR48111:SF26">
    <property type="entry name" value="STAGE 0 SPORULATION PROTEIN A HOMOLOG"/>
    <property type="match status" value="1"/>
</dbReference>
<gene>
    <name evidence="12" type="ORF">IAA60_00530</name>
</gene>
<dbReference type="GO" id="GO:0005829">
    <property type="term" value="C:cytosol"/>
    <property type="evidence" value="ECO:0007669"/>
    <property type="project" value="TreeGrafter"/>
</dbReference>
<reference evidence="12" key="1">
    <citation type="submission" date="2020-10" db="EMBL/GenBank/DDBJ databases">
        <authorList>
            <person name="Gilroy R."/>
        </authorList>
    </citation>
    <scope>NUCLEOTIDE SEQUENCE</scope>
    <source>
        <strain evidence="12">CHK181-108</strain>
    </source>
</reference>
<feature type="domain" description="OmpR/PhoB-type" evidence="11">
    <location>
        <begin position="127"/>
        <end position="222"/>
    </location>
</feature>
<dbReference type="CDD" id="cd17574">
    <property type="entry name" value="REC_OmpR"/>
    <property type="match status" value="1"/>
</dbReference>
<dbReference type="GO" id="GO:0000156">
    <property type="term" value="F:phosphorelay response regulator activity"/>
    <property type="evidence" value="ECO:0007669"/>
    <property type="project" value="TreeGrafter"/>
</dbReference>
<dbReference type="InterPro" id="IPR016032">
    <property type="entry name" value="Sig_transdc_resp-reg_C-effctor"/>
</dbReference>
<dbReference type="InterPro" id="IPR001789">
    <property type="entry name" value="Sig_transdc_resp-reg_receiver"/>
</dbReference>